<comment type="caution">
    <text evidence="2">The sequence shown here is derived from an EMBL/GenBank/DDBJ whole genome shotgun (WGS) entry which is preliminary data.</text>
</comment>
<accession>A0ABR3ASQ5</accession>
<sequence>TNEREQLSALSHLETLSSLKVAEYADIVLSTLIPACLDEEIDKYIAESFASVWESFNRITPHELWTLTANVMCDARIFRSERLLPIFLHSALNSRNVMALINAQDTMMLQLLLELCRSQPMDKNDPEALQVSRKNICHFIHSIFIDGDRDMLLAKILHFQTYAIELIPMVVAMIPSIYIVLSFVPELVRQPQMHKQVFGILMACHLCEKYPLENYLDMVEHHVLPRLLRVAFPPSRDGTQPTVCVPSEPLVQAIPGFINLAKAFPHFAPRIMDALIEITRGLPAPSEFMGQQGKIILVLQLHKVLADSKTAVQQQIDQMGQVNKVIL</sequence>
<reference evidence="2 3" key="1">
    <citation type="submission" date="2024-04" db="EMBL/GenBank/DDBJ databases">
        <title>Symmetric and asymmetric DNA N6-adenine methylation regulates different biological responses in Mucorales.</title>
        <authorList>
            <consortium name="Lawrence Berkeley National Laboratory"/>
            <person name="Lax C."/>
            <person name="Mondo S.J."/>
            <person name="Osorio-Concepcion M."/>
            <person name="Muszewska A."/>
            <person name="Corrochano-Luque M."/>
            <person name="Gutierrez G."/>
            <person name="Riley R."/>
            <person name="Lipzen A."/>
            <person name="Guo J."/>
            <person name="Hundley H."/>
            <person name="Amirebrahimi M."/>
            <person name="Ng V."/>
            <person name="Lorenzo-Gutierrez D."/>
            <person name="Binder U."/>
            <person name="Yang J."/>
            <person name="Song Y."/>
            <person name="Canovas D."/>
            <person name="Navarro E."/>
            <person name="Freitag M."/>
            <person name="Gabaldon T."/>
            <person name="Grigoriev I.V."/>
            <person name="Corrochano L.M."/>
            <person name="Nicolas F.E."/>
            <person name="Garre V."/>
        </authorList>
    </citation>
    <scope>NUCLEOTIDE SEQUENCE [LARGE SCALE GENOMIC DNA]</scope>
    <source>
        <strain evidence="2 3">L51</strain>
    </source>
</reference>
<organism evidence="2 3">
    <name type="scientific">Phycomyces blakesleeanus</name>
    <dbReference type="NCBI Taxonomy" id="4837"/>
    <lineage>
        <taxon>Eukaryota</taxon>
        <taxon>Fungi</taxon>
        <taxon>Fungi incertae sedis</taxon>
        <taxon>Mucoromycota</taxon>
        <taxon>Mucoromycotina</taxon>
        <taxon>Mucoromycetes</taxon>
        <taxon>Mucorales</taxon>
        <taxon>Phycomycetaceae</taxon>
        <taxon>Phycomyces</taxon>
    </lineage>
</organism>
<dbReference type="Proteomes" id="UP001448207">
    <property type="component" value="Unassembled WGS sequence"/>
</dbReference>
<dbReference type="InterPro" id="IPR029321">
    <property type="entry name" value="INTS2"/>
</dbReference>
<gene>
    <name evidence="2" type="ORF">J3Q64DRAFT_1643833</name>
</gene>
<name>A0ABR3ASQ5_PHYBL</name>
<evidence type="ECO:0000313" key="3">
    <source>
        <dbReference type="Proteomes" id="UP001448207"/>
    </source>
</evidence>
<dbReference type="PANTHER" id="PTHR28608:SF1">
    <property type="entry name" value="INTEGRATOR COMPLEX SUBUNIT 2"/>
    <property type="match status" value="1"/>
</dbReference>
<evidence type="ECO:0000313" key="2">
    <source>
        <dbReference type="EMBL" id="KAL0081027.1"/>
    </source>
</evidence>
<keyword evidence="1" id="KW-0472">Membrane</keyword>
<protein>
    <submittedName>
        <fullName evidence="2">Integrator complex subunit 2-domain-containing protein</fullName>
    </submittedName>
</protein>
<evidence type="ECO:0000256" key="1">
    <source>
        <dbReference type="SAM" id="Phobius"/>
    </source>
</evidence>
<proteinExistence type="predicted"/>
<feature type="non-terminal residue" evidence="2">
    <location>
        <position position="1"/>
    </location>
</feature>
<feature type="transmembrane region" description="Helical" evidence="1">
    <location>
        <begin position="166"/>
        <end position="188"/>
    </location>
</feature>
<keyword evidence="1" id="KW-1133">Transmembrane helix</keyword>
<keyword evidence="1" id="KW-0812">Transmembrane</keyword>
<dbReference type="EMBL" id="JBCLYO010000019">
    <property type="protein sequence ID" value="KAL0081027.1"/>
    <property type="molecule type" value="Genomic_DNA"/>
</dbReference>
<dbReference type="Pfam" id="PF14750">
    <property type="entry name" value="INTS2"/>
    <property type="match status" value="2"/>
</dbReference>
<keyword evidence="3" id="KW-1185">Reference proteome</keyword>
<dbReference type="PANTHER" id="PTHR28608">
    <property type="entry name" value="INTEGRATOR COMPLEX SUBUNIT 2"/>
    <property type="match status" value="1"/>
</dbReference>